<comment type="caution">
    <text evidence="1">The sequence shown here is derived from an EMBL/GenBank/DDBJ whole genome shotgun (WGS) entry which is preliminary data.</text>
</comment>
<dbReference type="EMBL" id="CASHSV030000034">
    <property type="protein sequence ID" value="CAJ2644439.1"/>
    <property type="molecule type" value="Genomic_DNA"/>
</dbReference>
<protein>
    <submittedName>
        <fullName evidence="1">Uncharacterized protein</fullName>
    </submittedName>
</protein>
<gene>
    <name evidence="1" type="ORF">MILVUS5_LOCUS13465</name>
</gene>
<evidence type="ECO:0000313" key="2">
    <source>
        <dbReference type="Proteomes" id="UP001177021"/>
    </source>
</evidence>
<evidence type="ECO:0000313" key="1">
    <source>
        <dbReference type="EMBL" id="CAJ2644439.1"/>
    </source>
</evidence>
<sequence length="421" mass="48423">MMTPTLFDVSAITGLRPTGKTYSPSDSSDNITLNYKENAFSAYILKHSGPDNEEVSDEEHVAFLNLWLSHYVFCSRSLQIARKFIPMAVQIHERQHFGLGRLLLATLYESIGEVCDNLKGLTPAKSKSKKTMSDGGFQVAGPMCLLQLWLNATFEKELGLFVPTEHQESIARRNVEGIRLIRLQPNPLEQNSQQLFMKYMKIFLGINEFKPKHAPFVKRPIGPYWFVEEISVLNLDLEEEVNEVWTAYLDPTVLSCRIGTLSSEYGLVGYQPNLVSRQFGLSQLRPRSMYLRKKNIVLGTTITSTLYEKYMTVASNNVYGFEPFDFNLSYYCTQEFAHWWRQYYYSRHLGDQVLISRLESGFTQPQIDRIEQQVRPTGNLFYLKSMFTFPATCFHNVRNNLLVLLVFCSYKETVARGFGEG</sequence>
<dbReference type="Proteomes" id="UP001177021">
    <property type="component" value="Unassembled WGS sequence"/>
</dbReference>
<proteinExistence type="predicted"/>
<keyword evidence="2" id="KW-1185">Reference proteome</keyword>
<organism evidence="1 2">
    <name type="scientific">Trifolium pratense</name>
    <name type="common">Red clover</name>
    <dbReference type="NCBI Taxonomy" id="57577"/>
    <lineage>
        <taxon>Eukaryota</taxon>
        <taxon>Viridiplantae</taxon>
        <taxon>Streptophyta</taxon>
        <taxon>Embryophyta</taxon>
        <taxon>Tracheophyta</taxon>
        <taxon>Spermatophyta</taxon>
        <taxon>Magnoliopsida</taxon>
        <taxon>eudicotyledons</taxon>
        <taxon>Gunneridae</taxon>
        <taxon>Pentapetalae</taxon>
        <taxon>rosids</taxon>
        <taxon>fabids</taxon>
        <taxon>Fabales</taxon>
        <taxon>Fabaceae</taxon>
        <taxon>Papilionoideae</taxon>
        <taxon>50 kb inversion clade</taxon>
        <taxon>NPAAA clade</taxon>
        <taxon>Hologalegina</taxon>
        <taxon>IRL clade</taxon>
        <taxon>Trifolieae</taxon>
        <taxon>Trifolium</taxon>
    </lineage>
</organism>
<accession>A0ACB0JLC7</accession>
<name>A0ACB0JLC7_TRIPR</name>
<reference evidence="1" key="1">
    <citation type="submission" date="2023-10" db="EMBL/GenBank/DDBJ databases">
        <authorList>
            <person name="Rodriguez Cubillos JULIANA M."/>
            <person name="De Vega J."/>
        </authorList>
    </citation>
    <scope>NUCLEOTIDE SEQUENCE</scope>
</reference>